<evidence type="ECO:0000313" key="2">
    <source>
        <dbReference type="EMBL" id="RDX73824.1"/>
    </source>
</evidence>
<dbReference type="EMBL" id="QJKJ01010395">
    <property type="protein sequence ID" value="RDX73824.1"/>
    <property type="molecule type" value="Genomic_DNA"/>
</dbReference>
<dbReference type="OrthoDB" id="1747743at2759"/>
<gene>
    <name evidence="2" type="ORF">CR513_46515</name>
</gene>
<evidence type="ECO:0000313" key="3">
    <source>
        <dbReference type="Proteomes" id="UP000257109"/>
    </source>
</evidence>
<feature type="region of interest" description="Disordered" evidence="1">
    <location>
        <begin position="64"/>
        <end position="93"/>
    </location>
</feature>
<proteinExistence type="predicted"/>
<keyword evidence="3" id="KW-1185">Reference proteome</keyword>
<feature type="non-terminal residue" evidence="2">
    <location>
        <position position="1"/>
    </location>
</feature>
<accession>A0A371F697</accession>
<dbReference type="PANTHER" id="PTHR35046">
    <property type="entry name" value="ZINC KNUCKLE (CCHC-TYPE) FAMILY PROTEIN"/>
    <property type="match status" value="1"/>
</dbReference>
<dbReference type="PANTHER" id="PTHR35046:SF9">
    <property type="entry name" value="RNA-DIRECTED DNA POLYMERASE"/>
    <property type="match status" value="1"/>
</dbReference>
<sequence>MSLAITLGKYKDENLCNMVLMEATHMLLQRPWKYDRKMTYDGVTNKFSFVTLIPLSPKEVCEDQLKMKQKRDEEKRKEKEKERKLRKESKEKK</sequence>
<organism evidence="2 3">
    <name type="scientific">Mucuna pruriens</name>
    <name type="common">Velvet bean</name>
    <name type="synonym">Dolichos pruriens</name>
    <dbReference type="NCBI Taxonomy" id="157652"/>
    <lineage>
        <taxon>Eukaryota</taxon>
        <taxon>Viridiplantae</taxon>
        <taxon>Streptophyta</taxon>
        <taxon>Embryophyta</taxon>
        <taxon>Tracheophyta</taxon>
        <taxon>Spermatophyta</taxon>
        <taxon>Magnoliopsida</taxon>
        <taxon>eudicotyledons</taxon>
        <taxon>Gunneridae</taxon>
        <taxon>Pentapetalae</taxon>
        <taxon>rosids</taxon>
        <taxon>fabids</taxon>
        <taxon>Fabales</taxon>
        <taxon>Fabaceae</taxon>
        <taxon>Papilionoideae</taxon>
        <taxon>50 kb inversion clade</taxon>
        <taxon>NPAAA clade</taxon>
        <taxon>indigoferoid/millettioid clade</taxon>
        <taxon>Phaseoleae</taxon>
        <taxon>Mucuna</taxon>
    </lineage>
</organism>
<dbReference type="AlphaFoldDB" id="A0A371F697"/>
<comment type="caution">
    <text evidence="2">The sequence shown here is derived from an EMBL/GenBank/DDBJ whole genome shotgun (WGS) entry which is preliminary data.</text>
</comment>
<protein>
    <submittedName>
        <fullName evidence="2">Uncharacterized protein</fullName>
    </submittedName>
</protein>
<evidence type="ECO:0000256" key="1">
    <source>
        <dbReference type="SAM" id="MobiDB-lite"/>
    </source>
</evidence>
<dbReference type="Proteomes" id="UP000257109">
    <property type="component" value="Unassembled WGS sequence"/>
</dbReference>
<name>A0A371F697_MUCPR</name>
<reference evidence="2" key="1">
    <citation type="submission" date="2018-05" db="EMBL/GenBank/DDBJ databases">
        <title>Draft genome of Mucuna pruriens seed.</title>
        <authorList>
            <person name="Nnadi N.E."/>
            <person name="Vos R."/>
            <person name="Hasami M.H."/>
            <person name="Devisetty U.K."/>
            <person name="Aguiy J.C."/>
        </authorList>
    </citation>
    <scope>NUCLEOTIDE SEQUENCE [LARGE SCALE GENOMIC DNA]</scope>
    <source>
        <strain evidence="2">JCA_2017</strain>
    </source>
</reference>